<feature type="transmembrane region" description="Helical" evidence="7">
    <location>
        <begin position="348"/>
        <end position="367"/>
    </location>
</feature>
<gene>
    <name evidence="8" type="ORF">LX69_01191</name>
</gene>
<feature type="transmembrane region" description="Helical" evidence="7">
    <location>
        <begin position="147"/>
        <end position="167"/>
    </location>
</feature>
<dbReference type="GO" id="GO:0015293">
    <property type="term" value="F:symporter activity"/>
    <property type="evidence" value="ECO:0007669"/>
    <property type="project" value="UniProtKB-KW"/>
</dbReference>
<sequence length="442" mass="48596">MQKKSSGLERESFSSRFGVIAAAAGSAVGLGNIWRFPYLLGENGGAAFLLLYLFIALLIGIPIMMSEMLIGRLSRKNVIGAFHFLTPGRPWFLVGVMGVGAAFVIMAFYSVVGAWTIEYFYASMTRSLEGLSVEQLNDYYLHFTTDFYRPVLWTLLFMALNVIIVMGGVKGGIEKYSKFLMPLLFVIIVFLMFRSLSLDGAWAGVEFLFKPDFSKMTAKTVMVALGQVFFSMSIGMGVMATYGSYISKKERLGNTAISVTSVDTLVAVLSSLVIFPAVFAFGLKPDAGPGLVFVTLPNIFAKMGGGFLFASLFFLLLSIAALTSTFSLLEVVVAYFTEELQMKRRVATLVAAVVMTVMSVFCVKYAAFFSVLEFLSSNILLPVGGMFIVLFVVWVLQRHVVKNELEAGGNTMKFFPVFWWLIKFIAPLAIALVFLNGLGWLG</sequence>
<dbReference type="PRINTS" id="PR00176">
    <property type="entry name" value="NANEUSMPORT"/>
</dbReference>
<dbReference type="PANTHER" id="PTHR42948:SF1">
    <property type="entry name" value="TRANSPORTER"/>
    <property type="match status" value="1"/>
</dbReference>
<feature type="transmembrane region" description="Helical" evidence="7">
    <location>
        <begin position="417"/>
        <end position="441"/>
    </location>
</feature>
<feature type="transmembrane region" description="Helical" evidence="7">
    <location>
        <begin position="91"/>
        <end position="117"/>
    </location>
</feature>
<comment type="similarity">
    <text evidence="6">Belongs to the sodium:neurotransmitter symporter (SNF) (TC 2.A.22) family.</text>
</comment>
<dbReference type="NCBIfam" id="NF037979">
    <property type="entry name" value="Na_transp"/>
    <property type="match status" value="1"/>
</dbReference>
<dbReference type="GO" id="GO:0016020">
    <property type="term" value="C:membrane"/>
    <property type="evidence" value="ECO:0007669"/>
    <property type="project" value="UniProtKB-SubCell"/>
</dbReference>
<keyword evidence="5 7" id="KW-0472">Membrane</keyword>
<feature type="transmembrane region" description="Helical" evidence="7">
    <location>
        <begin position="12"/>
        <end position="34"/>
    </location>
</feature>
<accession>A0A2W7NCP6</accession>
<dbReference type="Pfam" id="PF00209">
    <property type="entry name" value="SNF"/>
    <property type="match status" value="2"/>
</dbReference>
<dbReference type="InterPro" id="IPR037272">
    <property type="entry name" value="SNS_sf"/>
</dbReference>
<organism evidence="8 9">
    <name type="scientific">Breznakibacter xylanolyticus</name>
    <dbReference type="NCBI Taxonomy" id="990"/>
    <lineage>
        <taxon>Bacteria</taxon>
        <taxon>Pseudomonadati</taxon>
        <taxon>Bacteroidota</taxon>
        <taxon>Bacteroidia</taxon>
        <taxon>Marinilabiliales</taxon>
        <taxon>Marinilabiliaceae</taxon>
        <taxon>Breznakibacter</taxon>
    </lineage>
</organism>
<dbReference type="PANTHER" id="PTHR42948">
    <property type="entry name" value="TRANSPORTER"/>
    <property type="match status" value="1"/>
</dbReference>
<evidence type="ECO:0000313" key="8">
    <source>
        <dbReference type="EMBL" id="PZX18151.1"/>
    </source>
</evidence>
<keyword evidence="6" id="KW-0769">Symport</keyword>
<comment type="caution">
    <text evidence="8">The sequence shown here is derived from an EMBL/GenBank/DDBJ whole genome shotgun (WGS) entry which is preliminary data.</text>
</comment>
<evidence type="ECO:0000313" key="9">
    <source>
        <dbReference type="Proteomes" id="UP000249239"/>
    </source>
</evidence>
<reference evidence="8 9" key="1">
    <citation type="submission" date="2018-06" db="EMBL/GenBank/DDBJ databases">
        <title>Genomic Encyclopedia of Archaeal and Bacterial Type Strains, Phase II (KMG-II): from individual species to whole genera.</title>
        <authorList>
            <person name="Goeker M."/>
        </authorList>
    </citation>
    <scope>NUCLEOTIDE SEQUENCE [LARGE SCALE GENOMIC DNA]</scope>
    <source>
        <strain evidence="8 9">DSM 6779</strain>
    </source>
</reference>
<evidence type="ECO:0000256" key="4">
    <source>
        <dbReference type="ARBA" id="ARBA00022989"/>
    </source>
</evidence>
<dbReference type="AlphaFoldDB" id="A0A2W7NCP6"/>
<evidence type="ECO:0000256" key="7">
    <source>
        <dbReference type="SAM" id="Phobius"/>
    </source>
</evidence>
<keyword evidence="2 6" id="KW-0813">Transport</keyword>
<dbReference type="Proteomes" id="UP000249239">
    <property type="component" value="Unassembled WGS sequence"/>
</dbReference>
<dbReference type="PROSITE" id="PS00610">
    <property type="entry name" value="NA_NEUROTRAN_SYMP_1"/>
    <property type="match status" value="1"/>
</dbReference>
<keyword evidence="9" id="KW-1185">Reference proteome</keyword>
<name>A0A2W7NCP6_9BACT</name>
<feature type="transmembrane region" description="Helical" evidence="7">
    <location>
        <begin position="179"/>
        <end position="202"/>
    </location>
</feature>
<dbReference type="InterPro" id="IPR000175">
    <property type="entry name" value="Na/ntran_symport"/>
</dbReference>
<protein>
    <recommendedName>
        <fullName evidence="6">Transporter</fullName>
    </recommendedName>
</protein>
<proteinExistence type="inferred from homology"/>
<dbReference type="InterPro" id="IPR047218">
    <property type="entry name" value="YocR/YhdH-like"/>
</dbReference>
<keyword evidence="4 7" id="KW-1133">Transmembrane helix</keyword>
<dbReference type="PROSITE" id="PS50267">
    <property type="entry name" value="NA_NEUROTRAN_SYMP_3"/>
    <property type="match status" value="1"/>
</dbReference>
<dbReference type="SUPFAM" id="SSF161070">
    <property type="entry name" value="SNF-like"/>
    <property type="match status" value="1"/>
</dbReference>
<evidence type="ECO:0000256" key="5">
    <source>
        <dbReference type="ARBA" id="ARBA00023136"/>
    </source>
</evidence>
<dbReference type="OrthoDB" id="9762833at2"/>
<feature type="transmembrane region" description="Helical" evidence="7">
    <location>
        <begin position="303"/>
        <end position="336"/>
    </location>
</feature>
<dbReference type="RefSeq" id="WP_111444888.1">
    <property type="nucleotide sequence ID" value="NZ_QKZK01000007.1"/>
</dbReference>
<evidence type="ECO:0000256" key="6">
    <source>
        <dbReference type="RuleBase" id="RU003732"/>
    </source>
</evidence>
<feature type="transmembrane region" description="Helical" evidence="7">
    <location>
        <begin position="222"/>
        <end position="243"/>
    </location>
</feature>
<evidence type="ECO:0000256" key="3">
    <source>
        <dbReference type="ARBA" id="ARBA00022692"/>
    </source>
</evidence>
<feature type="transmembrane region" description="Helical" evidence="7">
    <location>
        <begin position="264"/>
        <end position="283"/>
    </location>
</feature>
<feature type="transmembrane region" description="Helical" evidence="7">
    <location>
        <begin position="46"/>
        <end position="70"/>
    </location>
</feature>
<dbReference type="EMBL" id="QKZK01000007">
    <property type="protein sequence ID" value="PZX18151.1"/>
    <property type="molecule type" value="Genomic_DNA"/>
</dbReference>
<evidence type="ECO:0000256" key="2">
    <source>
        <dbReference type="ARBA" id="ARBA00022448"/>
    </source>
</evidence>
<comment type="subcellular location">
    <subcellularLocation>
        <location evidence="1">Membrane</location>
        <topology evidence="1">Multi-pass membrane protein</topology>
    </subcellularLocation>
</comment>
<dbReference type="CDD" id="cd10336">
    <property type="entry name" value="SLC6sbd_Tyt1-Like"/>
    <property type="match status" value="1"/>
</dbReference>
<evidence type="ECO:0000256" key="1">
    <source>
        <dbReference type="ARBA" id="ARBA00004141"/>
    </source>
</evidence>
<feature type="transmembrane region" description="Helical" evidence="7">
    <location>
        <begin position="379"/>
        <end position="396"/>
    </location>
</feature>
<keyword evidence="3 6" id="KW-0812">Transmembrane</keyword>